<accession>A0A853IHI8</accession>
<organism evidence="1 2">
    <name type="scientific">Spartinivicinus marinus</name>
    <dbReference type="NCBI Taxonomy" id="2994442"/>
    <lineage>
        <taxon>Bacteria</taxon>
        <taxon>Pseudomonadati</taxon>
        <taxon>Pseudomonadota</taxon>
        <taxon>Gammaproteobacteria</taxon>
        <taxon>Oceanospirillales</taxon>
        <taxon>Zooshikellaceae</taxon>
        <taxon>Spartinivicinus</taxon>
    </lineage>
</organism>
<dbReference type="AlphaFoldDB" id="A0A853IHI8"/>
<reference evidence="1 2" key="1">
    <citation type="submission" date="2020-07" db="EMBL/GenBank/DDBJ databases">
        <title>Endozoicomonas sp. nov., isolated from sediment.</title>
        <authorList>
            <person name="Gu T."/>
        </authorList>
    </citation>
    <scope>NUCLEOTIDE SEQUENCE [LARGE SCALE GENOMIC DNA]</scope>
    <source>
        <strain evidence="1 2">SM1973</strain>
    </source>
</reference>
<comment type="caution">
    <text evidence="1">The sequence shown here is derived from an EMBL/GenBank/DDBJ whole genome shotgun (WGS) entry which is preliminary data.</text>
</comment>
<evidence type="ECO:0000313" key="1">
    <source>
        <dbReference type="EMBL" id="NYZ69978.1"/>
    </source>
</evidence>
<dbReference type="InterPro" id="IPR005564">
    <property type="entry name" value="Major_capsid_GpE"/>
</dbReference>
<dbReference type="EMBL" id="JACCKB010000210">
    <property type="protein sequence ID" value="NYZ69978.1"/>
    <property type="molecule type" value="Genomic_DNA"/>
</dbReference>
<name>A0A853IHI8_9GAMM</name>
<proteinExistence type="predicted"/>
<evidence type="ECO:0000313" key="2">
    <source>
        <dbReference type="Proteomes" id="UP000569732"/>
    </source>
</evidence>
<protein>
    <submittedName>
        <fullName evidence="1">Major capsid protein</fullName>
    </submittedName>
</protein>
<dbReference type="Pfam" id="PF03864">
    <property type="entry name" value="Phage_cap_E"/>
    <property type="match status" value="1"/>
</dbReference>
<feature type="non-terminal residue" evidence="1">
    <location>
        <position position="1"/>
    </location>
</feature>
<sequence>QHDAFTVQGLTLAINKAVSTPGRIRQLGWFKEEGINTTSINIEFRNQSLMLVPTQVRGAPGTSLDREKRSRLPFNIVHLPMEGAVLADEVLGVRAFGSENTLDQVQRLVARELERMRQSFEVTHEFQRLGAIKGKILDADGVTVLEDLFDRFKIQPNKMTLDFTKDLRTQCMDIKRASEKEQGAIKASRYRVLMGSNVTNELLKNEDFKKAYERWQDGQALRDDMRTNINFGGLIWEECESEFNSQVFIGPDDAIVVPEGLPGLFRSYYGPANYMETVNTRGLPYYAKRKAMDYDKGVMFEAQSNPLHLCTNPRVIIHVKIKKAS</sequence>
<gene>
    <name evidence="1" type="ORF">H0A36_28600</name>
</gene>
<dbReference type="RefSeq" id="WP_180571929.1">
    <property type="nucleotide sequence ID" value="NZ_JACCKB010000210.1"/>
</dbReference>
<keyword evidence="2" id="KW-1185">Reference proteome</keyword>
<dbReference type="Proteomes" id="UP000569732">
    <property type="component" value="Unassembled WGS sequence"/>
</dbReference>